<dbReference type="RefSeq" id="WP_100667738.1">
    <property type="nucleotide sequence ID" value="NZ_CP024955.1"/>
</dbReference>
<dbReference type="InterPro" id="IPR003783">
    <property type="entry name" value="Regulatory_RecX"/>
</dbReference>
<sequence length="161" mass="19093">MSETTGEVEAWNRALQYLARRSRSAAQVREHLQRQGHPVEVVDRVIDRLRERGWIDDVAYARRWLEIRVEAGRTSIWRARWELTRQGVRGEDIDRALAAMPKDREKQAAIRWLRLHRRRHRNDDLTTWRAKAYRGLMQNGFDRDLAFSLVASWDDEQMGGS</sequence>
<protein>
    <recommendedName>
        <fullName evidence="3 5">Regulatory protein RecX</fullName>
    </recommendedName>
</protein>
<feature type="domain" description="RecX first three-helical" evidence="6">
    <location>
        <begin position="10"/>
        <end position="49"/>
    </location>
</feature>
<comment type="function">
    <text evidence="5">Modulates RecA activity.</text>
</comment>
<evidence type="ECO:0000313" key="7">
    <source>
        <dbReference type="EMBL" id="ATY84939.1"/>
    </source>
</evidence>
<evidence type="ECO:0000256" key="1">
    <source>
        <dbReference type="ARBA" id="ARBA00004496"/>
    </source>
</evidence>
<dbReference type="PANTHER" id="PTHR33602">
    <property type="entry name" value="REGULATORY PROTEIN RECX FAMILY PROTEIN"/>
    <property type="match status" value="1"/>
</dbReference>
<comment type="similarity">
    <text evidence="2 5">Belongs to the RecX family.</text>
</comment>
<evidence type="ECO:0000259" key="6">
    <source>
        <dbReference type="Pfam" id="PF21982"/>
    </source>
</evidence>
<dbReference type="PANTHER" id="PTHR33602:SF1">
    <property type="entry name" value="REGULATORY PROTEIN RECX FAMILY PROTEIN"/>
    <property type="match status" value="1"/>
</dbReference>
<dbReference type="GO" id="GO:0006282">
    <property type="term" value="P:regulation of DNA repair"/>
    <property type="evidence" value="ECO:0007669"/>
    <property type="project" value="UniProtKB-UniRule"/>
</dbReference>
<evidence type="ECO:0000256" key="2">
    <source>
        <dbReference type="ARBA" id="ARBA00009695"/>
    </source>
</evidence>
<name>A0A2K8N6E9_9BACL</name>
<keyword evidence="8" id="KW-1185">Reference proteome</keyword>
<dbReference type="EMBL" id="CP024955">
    <property type="protein sequence ID" value="ATY84939.1"/>
    <property type="molecule type" value="Genomic_DNA"/>
</dbReference>
<evidence type="ECO:0000256" key="3">
    <source>
        <dbReference type="ARBA" id="ARBA00018111"/>
    </source>
</evidence>
<proteinExistence type="inferred from homology"/>
<gene>
    <name evidence="5" type="primary">recX</name>
    <name evidence="7" type="ORF">CVV65_08390</name>
</gene>
<dbReference type="InterPro" id="IPR036388">
    <property type="entry name" value="WH-like_DNA-bd_sf"/>
</dbReference>
<dbReference type="Pfam" id="PF21982">
    <property type="entry name" value="RecX_HTH1"/>
    <property type="match status" value="1"/>
</dbReference>
<evidence type="ECO:0000256" key="5">
    <source>
        <dbReference type="HAMAP-Rule" id="MF_01114"/>
    </source>
</evidence>
<comment type="subcellular location">
    <subcellularLocation>
        <location evidence="1 5">Cytoplasm</location>
    </subcellularLocation>
</comment>
<organism evidence="7 8">
    <name type="scientific">Kyrpidia spormannii</name>
    <dbReference type="NCBI Taxonomy" id="2055160"/>
    <lineage>
        <taxon>Bacteria</taxon>
        <taxon>Bacillati</taxon>
        <taxon>Bacillota</taxon>
        <taxon>Bacilli</taxon>
        <taxon>Bacillales</taxon>
        <taxon>Alicyclobacillaceae</taxon>
        <taxon>Kyrpidia</taxon>
    </lineage>
</organism>
<reference evidence="8" key="1">
    <citation type="submission" date="2017-11" db="EMBL/GenBank/DDBJ databases">
        <title>Complete Genome Sequence of Kyrpidia sp. Strain EA-1, a thermophilic, hydrogen-oxidizing Bacterium, isolated from the Azores.</title>
        <authorList>
            <person name="Reiner J.E."/>
            <person name="Lapp C.J."/>
            <person name="Bunk B."/>
            <person name="Gescher J."/>
        </authorList>
    </citation>
    <scope>NUCLEOTIDE SEQUENCE [LARGE SCALE GENOMIC DNA]</scope>
    <source>
        <strain evidence="8">EA-1</strain>
    </source>
</reference>
<evidence type="ECO:0000256" key="4">
    <source>
        <dbReference type="ARBA" id="ARBA00022490"/>
    </source>
</evidence>
<dbReference type="GO" id="GO:0005737">
    <property type="term" value="C:cytoplasm"/>
    <property type="evidence" value="ECO:0007669"/>
    <property type="project" value="UniProtKB-SubCell"/>
</dbReference>
<dbReference type="Proteomes" id="UP000231932">
    <property type="component" value="Chromosome"/>
</dbReference>
<dbReference type="HAMAP" id="MF_01114">
    <property type="entry name" value="RecX"/>
    <property type="match status" value="1"/>
</dbReference>
<dbReference type="InterPro" id="IPR053926">
    <property type="entry name" value="RecX_HTH_1st"/>
</dbReference>
<accession>A0A2K8N6E9</accession>
<evidence type="ECO:0000313" key="8">
    <source>
        <dbReference type="Proteomes" id="UP000231932"/>
    </source>
</evidence>
<dbReference type="AlphaFoldDB" id="A0A2K8N6E9"/>
<dbReference type="OrthoDB" id="2375312at2"/>
<dbReference type="Gene3D" id="1.10.10.10">
    <property type="entry name" value="Winged helix-like DNA-binding domain superfamily/Winged helix DNA-binding domain"/>
    <property type="match status" value="1"/>
</dbReference>
<dbReference type="KEGG" id="kyr:CVV65_08390"/>
<keyword evidence="4 5" id="KW-0963">Cytoplasm</keyword>